<sequence length="107" mass="12223">MMPNLLRVLSRRSFLTAEGTVSEPLAYTIGADIDTKSLADGGKNQVKGVTVTEQAKQKVQDRPQNVEPFKQAIEERRVRHLMSQRKYPRNSFFDGTTREYDPTHVPF</sequence>
<comment type="caution">
    <text evidence="1">The sequence shown here is derived from an EMBL/GenBank/DDBJ whole genome shotgun (WGS) entry which is preliminary data.</text>
</comment>
<protein>
    <submittedName>
        <fullName evidence="1">Uncharacterized protein</fullName>
    </submittedName>
</protein>
<dbReference type="AlphaFoldDB" id="A0AAW0FPM9"/>
<evidence type="ECO:0000313" key="2">
    <source>
        <dbReference type="Proteomes" id="UP001385951"/>
    </source>
</evidence>
<gene>
    <name evidence="1" type="ORF">QCA50_014673</name>
</gene>
<dbReference type="Proteomes" id="UP001385951">
    <property type="component" value="Unassembled WGS sequence"/>
</dbReference>
<organism evidence="1 2">
    <name type="scientific">Cerrena zonata</name>
    <dbReference type="NCBI Taxonomy" id="2478898"/>
    <lineage>
        <taxon>Eukaryota</taxon>
        <taxon>Fungi</taxon>
        <taxon>Dikarya</taxon>
        <taxon>Basidiomycota</taxon>
        <taxon>Agaricomycotina</taxon>
        <taxon>Agaricomycetes</taxon>
        <taxon>Polyporales</taxon>
        <taxon>Cerrenaceae</taxon>
        <taxon>Cerrena</taxon>
    </lineage>
</organism>
<proteinExistence type="predicted"/>
<name>A0AAW0FPM9_9APHY</name>
<keyword evidence="2" id="KW-1185">Reference proteome</keyword>
<dbReference type="EMBL" id="JASBNA010000037">
    <property type="protein sequence ID" value="KAK7682087.1"/>
    <property type="molecule type" value="Genomic_DNA"/>
</dbReference>
<reference evidence="1 2" key="1">
    <citation type="submission" date="2022-09" db="EMBL/GenBank/DDBJ databases">
        <authorList>
            <person name="Palmer J.M."/>
        </authorList>
    </citation>
    <scope>NUCLEOTIDE SEQUENCE [LARGE SCALE GENOMIC DNA]</scope>
    <source>
        <strain evidence="1 2">DSM 7382</strain>
    </source>
</reference>
<evidence type="ECO:0000313" key="1">
    <source>
        <dbReference type="EMBL" id="KAK7682087.1"/>
    </source>
</evidence>
<accession>A0AAW0FPM9</accession>